<gene>
    <name evidence="1" type="ORF">PGT21_020373</name>
</gene>
<name>A0A5B0N4N3_PUCGR</name>
<evidence type="ECO:0000313" key="2">
    <source>
        <dbReference type="Proteomes" id="UP000324748"/>
    </source>
</evidence>
<dbReference type="AlphaFoldDB" id="A0A5B0N4N3"/>
<organism evidence="1 2">
    <name type="scientific">Puccinia graminis f. sp. tritici</name>
    <dbReference type="NCBI Taxonomy" id="56615"/>
    <lineage>
        <taxon>Eukaryota</taxon>
        <taxon>Fungi</taxon>
        <taxon>Dikarya</taxon>
        <taxon>Basidiomycota</taxon>
        <taxon>Pucciniomycotina</taxon>
        <taxon>Pucciniomycetes</taxon>
        <taxon>Pucciniales</taxon>
        <taxon>Pucciniaceae</taxon>
        <taxon>Puccinia</taxon>
    </lineage>
</organism>
<accession>A0A5B0N4N3</accession>
<reference evidence="1 2" key="1">
    <citation type="submission" date="2019-05" db="EMBL/GenBank/DDBJ databases">
        <title>Emergence of the Ug99 lineage of the wheat stem rust pathogen through somatic hybridization.</title>
        <authorList>
            <person name="Li F."/>
            <person name="Upadhyaya N.M."/>
            <person name="Sperschneider J."/>
            <person name="Matny O."/>
            <person name="Nguyen-Phuc H."/>
            <person name="Mago R."/>
            <person name="Raley C."/>
            <person name="Miller M.E."/>
            <person name="Silverstein K.A.T."/>
            <person name="Henningsen E."/>
            <person name="Hirsch C.D."/>
            <person name="Visser B."/>
            <person name="Pretorius Z.A."/>
            <person name="Steffenson B.J."/>
            <person name="Schwessinger B."/>
            <person name="Dodds P.N."/>
            <person name="Figueroa M."/>
        </authorList>
    </citation>
    <scope>NUCLEOTIDE SEQUENCE [LARGE SCALE GENOMIC DNA]</scope>
    <source>
        <strain evidence="1">21-0</strain>
    </source>
</reference>
<dbReference type="Proteomes" id="UP000324748">
    <property type="component" value="Unassembled WGS sequence"/>
</dbReference>
<evidence type="ECO:0000313" key="1">
    <source>
        <dbReference type="EMBL" id="KAA1084187.1"/>
    </source>
</evidence>
<proteinExistence type="predicted"/>
<keyword evidence="2" id="KW-1185">Reference proteome</keyword>
<dbReference type="EMBL" id="VSWC01000118">
    <property type="protein sequence ID" value="KAA1084187.1"/>
    <property type="molecule type" value="Genomic_DNA"/>
</dbReference>
<sequence>MPRPRHLSTPTLSNTMETTLLRHTINHKSNDSLRQSNPRHTPLKSLKQKLLNYLLQLLHQLLPTLFDNSPHHSSPTLLLLLSLSLSSFPLLSDRSISTSTTPHTVDVYSTTSLKKLKIFAERKGEETGR</sequence>
<comment type="caution">
    <text evidence="1">The sequence shown here is derived from an EMBL/GenBank/DDBJ whole genome shotgun (WGS) entry which is preliminary data.</text>
</comment>
<protein>
    <submittedName>
        <fullName evidence="1">Uncharacterized protein</fullName>
    </submittedName>
</protein>